<name>A0A921QLM0_SORBI</name>
<feature type="compositionally biased region" description="Pro residues" evidence="1">
    <location>
        <begin position="46"/>
        <end position="59"/>
    </location>
</feature>
<comment type="caution">
    <text evidence="2">The sequence shown here is derived from an EMBL/GenBank/DDBJ whole genome shotgun (WGS) entry which is preliminary data.</text>
</comment>
<reference evidence="2" key="1">
    <citation type="journal article" date="2019" name="BMC Genomics">
        <title>A new reference genome for Sorghum bicolor reveals high levels of sequence similarity between sweet and grain genotypes: implications for the genetics of sugar metabolism.</title>
        <authorList>
            <person name="Cooper E.A."/>
            <person name="Brenton Z.W."/>
            <person name="Flinn B.S."/>
            <person name="Jenkins J."/>
            <person name="Shu S."/>
            <person name="Flowers D."/>
            <person name="Luo F."/>
            <person name="Wang Y."/>
            <person name="Xia P."/>
            <person name="Barry K."/>
            <person name="Daum C."/>
            <person name="Lipzen A."/>
            <person name="Yoshinaga Y."/>
            <person name="Schmutz J."/>
            <person name="Saski C."/>
            <person name="Vermerris W."/>
            <person name="Kresovich S."/>
        </authorList>
    </citation>
    <scope>NUCLEOTIDE SEQUENCE</scope>
</reference>
<dbReference type="Proteomes" id="UP000807115">
    <property type="component" value="Chromosome 7"/>
</dbReference>
<feature type="compositionally biased region" description="Polar residues" evidence="1">
    <location>
        <begin position="65"/>
        <end position="77"/>
    </location>
</feature>
<evidence type="ECO:0000313" key="2">
    <source>
        <dbReference type="EMBL" id="KAG0524072.1"/>
    </source>
</evidence>
<protein>
    <submittedName>
        <fullName evidence="2">Uncharacterized protein</fullName>
    </submittedName>
</protein>
<gene>
    <name evidence="2" type="ORF">BDA96_07G178300</name>
</gene>
<evidence type="ECO:0000256" key="1">
    <source>
        <dbReference type="SAM" id="MobiDB-lite"/>
    </source>
</evidence>
<dbReference type="AlphaFoldDB" id="A0A921QLM0"/>
<proteinExistence type="predicted"/>
<evidence type="ECO:0000313" key="3">
    <source>
        <dbReference type="Proteomes" id="UP000807115"/>
    </source>
</evidence>
<feature type="region of interest" description="Disordered" evidence="1">
    <location>
        <begin position="1"/>
        <end position="78"/>
    </location>
</feature>
<dbReference type="EMBL" id="CM027686">
    <property type="protein sequence ID" value="KAG0524072.1"/>
    <property type="molecule type" value="Genomic_DNA"/>
</dbReference>
<accession>A0A921QLM0</accession>
<organism evidence="2 3">
    <name type="scientific">Sorghum bicolor</name>
    <name type="common">Sorghum</name>
    <name type="synonym">Sorghum vulgare</name>
    <dbReference type="NCBI Taxonomy" id="4558"/>
    <lineage>
        <taxon>Eukaryota</taxon>
        <taxon>Viridiplantae</taxon>
        <taxon>Streptophyta</taxon>
        <taxon>Embryophyta</taxon>
        <taxon>Tracheophyta</taxon>
        <taxon>Spermatophyta</taxon>
        <taxon>Magnoliopsida</taxon>
        <taxon>Liliopsida</taxon>
        <taxon>Poales</taxon>
        <taxon>Poaceae</taxon>
        <taxon>PACMAD clade</taxon>
        <taxon>Panicoideae</taxon>
        <taxon>Andropogonodae</taxon>
        <taxon>Andropogoneae</taxon>
        <taxon>Sorghinae</taxon>
        <taxon>Sorghum</taxon>
    </lineage>
</organism>
<sequence length="134" mass="13908">MSGRSKRASAPAPMKIPPPVAQDGQPATTHLAPPQPIPSMFGPGVWCPPRPPQSMPPSSAPCWTGVQQPSMASSSAQGPWWVPSGVGASAYPWSGPNNFESDVQEWTGYGVLDAADATCSVMAFDSNGLAAPLY</sequence>
<reference evidence="2" key="2">
    <citation type="submission" date="2020-10" db="EMBL/GenBank/DDBJ databases">
        <authorList>
            <person name="Cooper E.A."/>
            <person name="Brenton Z.W."/>
            <person name="Flinn B.S."/>
            <person name="Jenkins J."/>
            <person name="Shu S."/>
            <person name="Flowers D."/>
            <person name="Luo F."/>
            <person name="Wang Y."/>
            <person name="Xia P."/>
            <person name="Barry K."/>
            <person name="Daum C."/>
            <person name="Lipzen A."/>
            <person name="Yoshinaga Y."/>
            <person name="Schmutz J."/>
            <person name="Saski C."/>
            <person name="Vermerris W."/>
            <person name="Kresovich S."/>
        </authorList>
    </citation>
    <scope>NUCLEOTIDE SEQUENCE</scope>
</reference>